<dbReference type="InterPro" id="IPR004399">
    <property type="entry name" value="HMP/HMP-P_kinase_dom"/>
</dbReference>
<dbReference type="KEGG" id="shl:Shal_1901"/>
<feature type="binding site" evidence="13">
    <location>
        <begin position="358"/>
        <end position="362"/>
    </location>
    <ligand>
        <name>4-amino-2-methyl-5-(diphosphooxymethyl)pyrimidine</name>
        <dbReference type="ChEBI" id="CHEBI:57841"/>
    </ligand>
</feature>
<comment type="function">
    <text evidence="13">Condenses 4-methyl-5-(beta-hydroxyethyl)thiazole monophosphate (THZ-P) and 2-methyl-4-amino-5-hydroxymethyl pyrimidine pyrophosphate (HMP-PP) to form thiamine monophosphate (TMP).</text>
</comment>
<keyword evidence="4" id="KW-0547">Nucleotide-binding</keyword>
<evidence type="ECO:0000256" key="6">
    <source>
        <dbReference type="ARBA" id="ARBA00022840"/>
    </source>
</evidence>
<evidence type="ECO:0000259" key="14">
    <source>
        <dbReference type="Pfam" id="PF02581"/>
    </source>
</evidence>
<feature type="binding site" evidence="13">
    <location>
        <begin position="460"/>
        <end position="462"/>
    </location>
    <ligand>
        <name>2-[(2R,5Z)-2-carboxy-4-methylthiazol-5(2H)-ylidene]ethyl phosphate</name>
        <dbReference type="ChEBI" id="CHEBI:62899"/>
    </ligand>
</feature>
<evidence type="ECO:0000256" key="5">
    <source>
        <dbReference type="ARBA" id="ARBA00022777"/>
    </source>
</evidence>
<dbReference type="HAMAP" id="MF_00097">
    <property type="entry name" value="TMP_synthase"/>
    <property type="match status" value="1"/>
</dbReference>
<accession>B0TRP8</accession>
<dbReference type="GO" id="GO:0008902">
    <property type="term" value="F:hydroxymethylpyrimidine kinase activity"/>
    <property type="evidence" value="ECO:0007669"/>
    <property type="project" value="TreeGrafter"/>
</dbReference>
<dbReference type="InterPro" id="IPR029056">
    <property type="entry name" value="Ribokinase-like"/>
</dbReference>
<dbReference type="Pfam" id="PF02581">
    <property type="entry name" value="TMP-TENI"/>
    <property type="match status" value="1"/>
</dbReference>
<dbReference type="GO" id="GO:0004789">
    <property type="term" value="F:thiamine-phosphate diphosphorylase activity"/>
    <property type="evidence" value="ECO:0007669"/>
    <property type="project" value="UniProtKB-UniRule"/>
</dbReference>
<dbReference type="CDD" id="cd00564">
    <property type="entry name" value="TMP_TenI"/>
    <property type="match status" value="1"/>
</dbReference>
<evidence type="ECO:0000256" key="10">
    <source>
        <dbReference type="ARBA" id="ARBA00047334"/>
    </source>
</evidence>
<dbReference type="SUPFAM" id="SSF53613">
    <property type="entry name" value="Ribokinase-like"/>
    <property type="match status" value="1"/>
</dbReference>
<dbReference type="SUPFAM" id="SSF51391">
    <property type="entry name" value="Thiamin phosphate synthase"/>
    <property type="match status" value="1"/>
</dbReference>
<keyword evidence="5 16" id="KW-0418">Kinase</keyword>
<dbReference type="InterPro" id="IPR013749">
    <property type="entry name" value="PM/HMP-P_kinase-1"/>
</dbReference>
<dbReference type="eggNOG" id="COG0351">
    <property type="taxonomic scope" value="Bacteria"/>
</dbReference>
<dbReference type="AlphaFoldDB" id="B0TRP8"/>
<dbReference type="GO" id="GO:0008972">
    <property type="term" value="F:phosphomethylpyrimidine kinase activity"/>
    <property type="evidence" value="ECO:0007669"/>
    <property type="project" value="InterPro"/>
</dbReference>
<dbReference type="Gene3D" id="3.40.1190.20">
    <property type="match status" value="1"/>
</dbReference>
<evidence type="ECO:0000256" key="12">
    <source>
        <dbReference type="ARBA" id="ARBA00047883"/>
    </source>
</evidence>
<dbReference type="HOGENOM" id="CLU_018272_7_1_6"/>
<keyword evidence="3 13" id="KW-0479">Metal-binding</keyword>
<comment type="catalytic activity">
    <reaction evidence="11 13">
        <text>2-(2-carboxy-4-methylthiazol-5-yl)ethyl phosphate + 4-amino-2-methyl-5-(diphosphooxymethyl)pyrimidine + 2 H(+) = thiamine phosphate + CO2 + diphosphate</text>
        <dbReference type="Rhea" id="RHEA:47848"/>
        <dbReference type="ChEBI" id="CHEBI:15378"/>
        <dbReference type="ChEBI" id="CHEBI:16526"/>
        <dbReference type="ChEBI" id="CHEBI:33019"/>
        <dbReference type="ChEBI" id="CHEBI:37575"/>
        <dbReference type="ChEBI" id="CHEBI:57841"/>
        <dbReference type="ChEBI" id="CHEBI:62890"/>
        <dbReference type="EC" id="2.5.1.3"/>
    </reaction>
</comment>
<comment type="catalytic activity">
    <reaction evidence="12 13">
        <text>2-[(2R,5Z)-2-carboxy-4-methylthiazol-5(2H)-ylidene]ethyl phosphate + 4-amino-2-methyl-5-(diphosphooxymethyl)pyrimidine + 2 H(+) = thiamine phosphate + CO2 + diphosphate</text>
        <dbReference type="Rhea" id="RHEA:47844"/>
        <dbReference type="ChEBI" id="CHEBI:15378"/>
        <dbReference type="ChEBI" id="CHEBI:16526"/>
        <dbReference type="ChEBI" id="CHEBI:33019"/>
        <dbReference type="ChEBI" id="CHEBI:37575"/>
        <dbReference type="ChEBI" id="CHEBI:57841"/>
        <dbReference type="ChEBI" id="CHEBI:62899"/>
        <dbReference type="EC" id="2.5.1.3"/>
    </reaction>
</comment>
<dbReference type="InterPro" id="IPR034291">
    <property type="entry name" value="TMP_synthase"/>
</dbReference>
<dbReference type="EC" id="2.5.1.3" evidence="13"/>
<feature type="binding site" evidence="13">
    <location>
        <position position="434"/>
    </location>
    <ligand>
        <name>4-amino-2-methyl-5-(diphosphooxymethyl)pyrimidine</name>
        <dbReference type="ChEBI" id="CHEBI:57841"/>
    </ligand>
</feature>
<evidence type="ECO:0000259" key="15">
    <source>
        <dbReference type="Pfam" id="PF08543"/>
    </source>
</evidence>
<keyword evidence="7 13" id="KW-0460">Magnesium</keyword>
<feature type="domain" description="Thiamine phosphate synthase/TenI" evidence="14">
    <location>
        <begin position="343"/>
        <end position="516"/>
    </location>
</feature>
<dbReference type="Pfam" id="PF08543">
    <property type="entry name" value="Phos_pyr_kin"/>
    <property type="match status" value="1"/>
</dbReference>
<organism evidence="16 17">
    <name type="scientific">Shewanella halifaxensis (strain HAW-EB4)</name>
    <dbReference type="NCBI Taxonomy" id="458817"/>
    <lineage>
        <taxon>Bacteria</taxon>
        <taxon>Pseudomonadati</taxon>
        <taxon>Pseudomonadota</taxon>
        <taxon>Gammaproteobacteria</taxon>
        <taxon>Alteromonadales</taxon>
        <taxon>Shewanellaceae</taxon>
        <taxon>Shewanella</taxon>
    </lineage>
</organism>
<feature type="binding site" evidence="13">
    <location>
        <position position="463"/>
    </location>
    <ligand>
        <name>4-amino-2-methyl-5-(diphosphooxymethyl)pyrimidine</name>
        <dbReference type="ChEBI" id="CHEBI:57841"/>
    </ligand>
</feature>
<keyword evidence="17" id="KW-1185">Reference proteome</keyword>
<dbReference type="CDD" id="cd01169">
    <property type="entry name" value="HMPP_kinase"/>
    <property type="match status" value="1"/>
</dbReference>
<dbReference type="GO" id="GO:0005829">
    <property type="term" value="C:cytosol"/>
    <property type="evidence" value="ECO:0007669"/>
    <property type="project" value="TreeGrafter"/>
</dbReference>
<proteinExistence type="inferred from homology"/>
<dbReference type="UniPathway" id="UPA00060">
    <property type="reaction ID" value="UER00138"/>
</dbReference>
<evidence type="ECO:0000256" key="7">
    <source>
        <dbReference type="ARBA" id="ARBA00022842"/>
    </source>
</evidence>
<keyword evidence="2 13" id="KW-0808">Transferase</keyword>
<dbReference type="GO" id="GO:0000287">
    <property type="term" value="F:magnesium ion binding"/>
    <property type="evidence" value="ECO:0007669"/>
    <property type="project" value="UniProtKB-UniRule"/>
</dbReference>
<evidence type="ECO:0000256" key="3">
    <source>
        <dbReference type="ARBA" id="ARBA00022723"/>
    </source>
</evidence>
<evidence type="ECO:0000256" key="8">
    <source>
        <dbReference type="ARBA" id="ARBA00022977"/>
    </source>
</evidence>
<comment type="caution">
    <text evidence="13">Lacks conserved residue(s) required for the propagation of feature annotation.</text>
</comment>
<evidence type="ECO:0000313" key="16">
    <source>
        <dbReference type="EMBL" id="ABZ76466.1"/>
    </source>
</evidence>
<comment type="cofactor">
    <cofactor evidence="13">
        <name>Mg(2+)</name>
        <dbReference type="ChEBI" id="CHEBI:18420"/>
    </cofactor>
    <text evidence="13">Binds 1 Mg(2+) ion per subunit.</text>
</comment>
<dbReference type="EMBL" id="CP000931">
    <property type="protein sequence ID" value="ABZ76466.1"/>
    <property type="molecule type" value="Genomic_DNA"/>
</dbReference>
<dbReference type="NCBIfam" id="NF002904">
    <property type="entry name" value="PRK03512.1"/>
    <property type="match status" value="1"/>
</dbReference>
<comment type="pathway">
    <text evidence="1 13">Cofactor biosynthesis; thiamine diphosphate biosynthesis; thiamine phosphate from 4-amino-2-methyl-5-diphosphomethylpyrimidine and 4-methyl-5-(2-phosphoethyl)-thiazole: step 1/1.</text>
</comment>
<feature type="domain" description="Pyridoxamine kinase/Phosphomethylpyrimidine kinase" evidence="15">
    <location>
        <begin position="22"/>
        <end position="284"/>
    </location>
</feature>
<feature type="binding site" evidence="13">
    <location>
        <position position="395"/>
    </location>
    <ligand>
        <name>4-amino-2-methyl-5-(diphosphooxymethyl)pyrimidine</name>
        <dbReference type="ChEBI" id="CHEBI:57841"/>
    </ligand>
</feature>
<dbReference type="InterPro" id="IPR013785">
    <property type="entry name" value="Aldolase_TIM"/>
</dbReference>
<dbReference type="GO" id="GO:0009229">
    <property type="term" value="P:thiamine diphosphate biosynthetic process"/>
    <property type="evidence" value="ECO:0007669"/>
    <property type="project" value="UniProtKB-UniRule"/>
</dbReference>
<protein>
    <recommendedName>
        <fullName evidence="13">Thiamine-phosphate synthase</fullName>
        <shortName evidence="13">TP synthase</shortName>
        <shortName evidence="13">TPS</shortName>
        <ecNumber evidence="13">2.5.1.3</ecNumber>
    </recommendedName>
    <alternativeName>
        <fullName evidence="13">Thiamine-phosphate pyrophosphorylase</fullName>
        <shortName evidence="13">TMP pyrophosphorylase</shortName>
        <shortName evidence="13">TMP-PPase</shortName>
    </alternativeName>
</protein>
<comment type="similarity">
    <text evidence="13">Belongs to the thiamine-phosphate synthase family.</text>
</comment>
<dbReference type="RefSeq" id="WP_012276998.1">
    <property type="nucleotide sequence ID" value="NC_010334.1"/>
</dbReference>
<dbReference type="eggNOG" id="COG0352">
    <property type="taxonomic scope" value="Bacteria"/>
</dbReference>
<dbReference type="FunFam" id="3.20.20.70:FF:000064">
    <property type="entry name" value="Thiamine-phosphate synthase"/>
    <property type="match status" value="1"/>
</dbReference>
<dbReference type="OrthoDB" id="9810880at2"/>
<keyword evidence="8 13" id="KW-0784">Thiamine biosynthesis</keyword>
<name>B0TRP8_SHEHH</name>
<feature type="binding site" evidence="13">
    <location>
        <position position="493"/>
    </location>
    <ligand>
        <name>2-[(2R,5Z)-2-carboxy-4-methylthiazol-5(2H)-ylidene]ethyl phosphate</name>
        <dbReference type="ChEBI" id="CHEBI:62899"/>
    </ligand>
</feature>
<evidence type="ECO:0000256" key="4">
    <source>
        <dbReference type="ARBA" id="ARBA00022741"/>
    </source>
</evidence>
<dbReference type="InterPro" id="IPR022998">
    <property type="entry name" value="ThiamineP_synth_TenI"/>
</dbReference>
<dbReference type="InterPro" id="IPR036206">
    <property type="entry name" value="ThiamineP_synth_sf"/>
</dbReference>
<evidence type="ECO:0000256" key="2">
    <source>
        <dbReference type="ARBA" id="ARBA00022679"/>
    </source>
</evidence>
<keyword evidence="6" id="KW-0067">ATP-binding</keyword>
<dbReference type="STRING" id="458817.Shal_1901"/>
<dbReference type="PANTHER" id="PTHR20858">
    <property type="entry name" value="PHOSPHOMETHYLPYRIMIDINE KINASE"/>
    <property type="match status" value="1"/>
</dbReference>
<evidence type="ECO:0000313" key="17">
    <source>
        <dbReference type="Proteomes" id="UP000001317"/>
    </source>
</evidence>
<evidence type="ECO:0000256" key="9">
    <source>
        <dbReference type="ARBA" id="ARBA00023268"/>
    </source>
</evidence>
<evidence type="ECO:0000256" key="11">
    <source>
        <dbReference type="ARBA" id="ARBA00047851"/>
    </source>
</evidence>
<dbReference type="Gene3D" id="3.20.20.70">
    <property type="entry name" value="Aldolase class I"/>
    <property type="match status" value="1"/>
</dbReference>
<evidence type="ECO:0000256" key="1">
    <source>
        <dbReference type="ARBA" id="ARBA00005165"/>
    </source>
</evidence>
<dbReference type="GO" id="GO:0009228">
    <property type="term" value="P:thiamine biosynthetic process"/>
    <property type="evidence" value="ECO:0007669"/>
    <property type="project" value="UniProtKB-KW"/>
</dbReference>
<dbReference type="Proteomes" id="UP000001317">
    <property type="component" value="Chromosome"/>
</dbReference>
<sequence length="537" mass="57052">MTSARQVLPAVRPIVWTIAGSDSGGGAGIQADLATMSDLDTHACSVISAVTAQSSVTVSLVEAVSAQMLSSQLNTLVTDLPPDAIKIGLLADQRQIALLALWLRDQQDIWLKAGVKVPVILDPVMVATCGDALANGGALDFTPFKGLLTLITPNVSELEVLAGHCLDDVGACITAAKKLADVLATSVLAKGGDRGPSWCQHQANDLLVCRDVNGISAKHQWQSFWLSSIREASGNNHGTGCTLSSAIAAVMAHGFVLNDAVVVAKAYVSAGLRGSYQPGKGAGCLARTAWPRELSLFPYIKQVTQQDPLPAALINNALSRTGKLKGFKKIDEALGLYPVVADVALLEMLLKAGAKTLQLRIKDTKEQALKEQSLEQQIIQAIALGRDYQARVFINDHWQLAIKHQAYGVHLGQEDLIESNLKQLDDADIALGLSSHSYFEILLAKQHNPSYIAFGHIFPTTTKVMPSKPQGLAKLARYVSLMKGELPIVAIGGIDASRLASVKATGVDDIAVVRAVTESDDPAAAFKALAQAWLEES</sequence>
<comment type="catalytic activity">
    <reaction evidence="10 13">
        <text>4-methyl-5-(2-phosphooxyethyl)-thiazole + 4-amino-2-methyl-5-(diphosphooxymethyl)pyrimidine + H(+) = thiamine phosphate + diphosphate</text>
        <dbReference type="Rhea" id="RHEA:22328"/>
        <dbReference type="ChEBI" id="CHEBI:15378"/>
        <dbReference type="ChEBI" id="CHEBI:33019"/>
        <dbReference type="ChEBI" id="CHEBI:37575"/>
        <dbReference type="ChEBI" id="CHEBI:57841"/>
        <dbReference type="ChEBI" id="CHEBI:58296"/>
        <dbReference type="EC" id="2.5.1.3"/>
    </reaction>
</comment>
<evidence type="ECO:0000256" key="13">
    <source>
        <dbReference type="HAMAP-Rule" id="MF_00097"/>
    </source>
</evidence>
<dbReference type="NCBIfam" id="TIGR00693">
    <property type="entry name" value="thiE"/>
    <property type="match status" value="1"/>
</dbReference>
<dbReference type="GO" id="GO:0005524">
    <property type="term" value="F:ATP binding"/>
    <property type="evidence" value="ECO:0007669"/>
    <property type="project" value="UniProtKB-KW"/>
</dbReference>
<feature type="binding site" evidence="13">
    <location>
        <position position="415"/>
    </location>
    <ligand>
        <name>Mg(2+)</name>
        <dbReference type="ChEBI" id="CHEBI:18420"/>
    </ligand>
</feature>
<keyword evidence="9" id="KW-0511">Multifunctional enzyme</keyword>
<reference evidence="16" key="1">
    <citation type="submission" date="2008-01" db="EMBL/GenBank/DDBJ databases">
        <title>Complete sequence of Shewanella halifaxensis HAW-EB4.</title>
        <authorList>
            <consortium name="US DOE Joint Genome Institute"/>
            <person name="Copeland A."/>
            <person name="Lucas S."/>
            <person name="Lapidus A."/>
            <person name="Glavina del Rio T."/>
            <person name="Dalin E."/>
            <person name="Tice H."/>
            <person name="Bruce D."/>
            <person name="Goodwin L."/>
            <person name="Pitluck S."/>
            <person name="Sims D."/>
            <person name="Brettin T."/>
            <person name="Detter J.C."/>
            <person name="Han C."/>
            <person name="Kuske C.R."/>
            <person name="Schmutz J."/>
            <person name="Larimer F."/>
            <person name="Land M."/>
            <person name="Hauser L."/>
            <person name="Kyrpides N."/>
            <person name="Kim E."/>
            <person name="Zhao J.-S."/>
            <person name="Richardson P."/>
        </authorList>
    </citation>
    <scope>NUCLEOTIDE SEQUENCE [LARGE SCALE GENOMIC DNA]</scope>
    <source>
        <strain evidence="16">HAW-EB4</strain>
    </source>
</reference>
<feature type="binding site" evidence="13">
    <location>
        <position position="396"/>
    </location>
    <ligand>
        <name>Mg(2+)</name>
        <dbReference type="ChEBI" id="CHEBI:18420"/>
    </ligand>
</feature>
<gene>
    <name evidence="13" type="primary">thiE</name>
    <name evidence="16" type="ordered locus">Shal_1901</name>
</gene>
<dbReference type="PANTHER" id="PTHR20858:SF17">
    <property type="entry name" value="HYDROXYMETHYLPYRIMIDINE_PHOSPHOMETHYLPYRIMIDINE KINASE THI20-RELATED"/>
    <property type="match status" value="1"/>
</dbReference>